<dbReference type="Proteomes" id="UP000822688">
    <property type="component" value="Chromosome 8"/>
</dbReference>
<dbReference type="EMBL" id="CM026429">
    <property type="protein sequence ID" value="KAG0563251.1"/>
    <property type="molecule type" value="Genomic_DNA"/>
</dbReference>
<name>A0A8T0GU51_CERPU</name>
<evidence type="ECO:0000313" key="2">
    <source>
        <dbReference type="EMBL" id="KAG0563251.1"/>
    </source>
</evidence>
<dbReference type="AlphaFoldDB" id="A0A8T0GU51"/>
<keyword evidence="3" id="KW-1185">Reference proteome</keyword>
<evidence type="ECO:0000313" key="3">
    <source>
        <dbReference type="Proteomes" id="UP000822688"/>
    </source>
</evidence>
<proteinExistence type="predicted"/>
<accession>A0A8T0GU51</accession>
<sequence>MYIICTYERSAQCTGSAVAGSWCSQPDELRAADRREGAGSGLQWDAGGGGDGGVREGVMSEGKQEGRGMLYKGNIQGKEAGQGWLRVHPPLLSLTTLVATSIAA</sequence>
<gene>
    <name evidence="2" type="ORF">KC19_8G015900</name>
</gene>
<organism evidence="2 3">
    <name type="scientific">Ceratodon purpureus</name>
    <name type="common">Fire moss</name>
    <name type="synonym">Dicranum purpureum</name>
    <dbReference type="NCBI Taxonomy" id="3225"/>
    <lineage>
        <taxon>Eukaryota</taxon>
        <taxon>Viridiplantae</taxon>
        <taxon>Streptophyta</taxon>
        <taxon>Embryophyta</taxon>
        <taxon>Bryophyta</taxon>
        <taxon>Bryophytina</taxon>
        <taxon>Bryopsida</taxon>
        <taxon>Dicranidae</taxon>
        <taxon>Pseudoditrichales</taxon>
        <taxon>Ditrichaceae</taxon>
        <taxon>Ceratodon</taxon>
    </lineage>
</organism>
<protein>
    <submittedName>
        <fullName evidence="2">Uncharacterized protein</fullName>
    </submittedName>
</protein>
<evidence type="ECO:0000256" key="1">
    <source>
        <dbReference type="SAM" id="MobiDB-lite"/>
    </source>
</evidence>
<feature type="region of interest" description="Disordered" evidence="1">
    <location>
        <begin position="33"/>
        <end position="61"/>
    </location>
</feature>
<comment type="caution">
    <text evidence="2">The sequence shown here is derived from an EMBL/GenBank/DDBJ whole genome shotgun (WGS) entry which is preliminary data.</text>
</comment>
<reference evidence="2" key="1">
    <citation type="submission" date="2020-06" db="EMBL/GenBank/DDBJ databases">
        <title>WGS assembly of Ceratodon purpureus strain R40.</title>
        <authorList>
            <person name="Carey S.B."/>
            <person name="Jenkins J."/>
            <person name="Shu S."/>
            <person name="Lovell J.T."/>
            <person name="Sreedasyam A."/>
            <person name="Maumus F."/>
            <person name="Tiley G.P."/>
            <person name="Fernandez-Pozo N."/>
            <person name="Barry K."/>
            <person name="Chen C."/>
            <person name="Wang M."/>
            <person name="Lipzen A."/>
            <person name="Daum C."/>
            <person name="Saski C.A."/>
            <person name="Payton A.C."/>
            <person name="Mcbreen J.C."/>
            <person name="Conrad R.E."/>
            <person name="Kollar L.M."/>
            <person name="Olsson S."/>
            <person name="Huttunen S."/>
            <person name="Landis J.B."/>
            <person name="Wickett N.J."/>
            <person name="Johnson M.G."/>
            <person name="Rensing S.A."/>
            <person name="Grimwood J."/>
            <person name="Schmutz J."/>
            <person name="Mcdaniel S.F."/>
        </authorList>
    </citation>
    <scope>NUCLEOTIDE SEQUENCE</scope>
    <source>
        <strain evidence="2">R40</strain>
    </source>
</reference>